<comment type="similarity">
    <text evidence="4">Belongs to the HSF family.</text>
</comment>
<dbReference type="EMBL" id="MPUH01000798">
    <property type="protein sequence ID" value="OMJ73754.1"/>
    <property type="molecule type" value="Genomic_DNA"/>
</dbReference>
<evidence type="ECO:0000259" key="5">
    <source>
        <dbReference type="SMART" id="SM00415"/>
    </source>
</evidence>
<evidence type="ECO:0000313" key="6">
    <source>
        <dbReference type="EMBL" id="OMJ73754.1"/>
    </source>
</evidence>
<keyword evidence="3" id="KW-0539">Nucleus</keyword>
<comment type="subcellular location">
    <subcellularLocation>
        <location evidence="1">Nucleus</location>
    </subcellularLocation>
</comment>
<dbReference type="OrthoDB" id="60033at2759"/>
<dbReference type="InterPro" id="IPR036388">
    <property type="entry name" value="WH-like_DNA-bd_sf"/>
</dbReference>
<dbReference type="PANTHER" id="PTHR10015">
    <property type="entry name" value="HEAT SHOCK TRANSCRIPTION FACTOR"/>
    <property type="match status" value="1"/>
</dbReference>
<keyword evidence="7" id="KW-1185">Reference proteome</keyword>
<dbReference type="InterPro" id="IPR036390">
    <property type="entry name" value="WH_DNA-bd_sf"/>
</dbReference>
<evidence type="ECO:0000313" key="7">
    <source>
        <dbReference type="Proteomes" id="UP000187209"/>
    </source>
</evidence>
<dbReference type="SMART" id="SM00415">
    <property type="entry name" value="HSF"/>
    <property type="match status" value="1"/>
</dbReference>
<sequence length="227" mass="26575">MKTSEGKSIFLLNLTDILNENLHHNIISWSNDGKSFIIYNIKDFTDKILPSFFKHKNFPSFHRQLNLYGFIRDKKILVGKAFKHPLFIKDRPDLTENIHKKQKESLIPVVFNNSSPALKNIIICNTLKELSAKHNKIGQKLDKVSGKVAELINFQKFINDENKTMMNDVDKAKNIMIYFANWIKNRTNNFNFYGMKKETPVRKNSDVEEIHESSWNERLTYCGSDDF</sequence>
<dbReference type="Gene3D" id="1.10.10.10">
    <property type="entry name" value="Winged helix-like DNA-binding domain superfamily/Winged helix DNA-binding domain"/>
    <property type="match status" value="1"/>
</dbReference>
<comment type="caution">
    <text evidence="6">The sequence shown here is derived from an EMBL/GenBank/DDBJ whole genome shotgun (WGS) entry which is preliminary data.</text>
</comment>
<dbReference type="GO" id="GO:0043565">
    <property type="term" value="F:sequence-specific DNA binding"/>
    <property type="evidence" value="ECO:0007669"/>
    <property type="project" value="InterPro"/>
</dbReference>
<dbReference type="GO" id="GO:0005634">
    <property type="term" value="C:nucleus"/>
    <property type="evidence" value="ECO:0007669"/>
    <property type="project" value="UniProtKB-SubCell"/>
</dbReference>
<feature type="domain" description="HSF-type DNA-binding" evidence="5">
    <location>
        <begin position="6"/>
        <end position="101"/>
    </location>
</feature>
<evidence type="ECO:0000256" key="2">
    <source>
        <dbReference type="ARBA" id="ARBA00023125"/>
    </source>
</evidence>
<dbReference type="AlphaFoldDB" id="A0A1R2BAH1"/>
<name>A0A1R2BAH1_9CILI</name>
<gene>
    <name evidence="6" type="ORF">SteCoe_27499</name>
</gene>
<proteinExistence type="inferred from homology"/>
<dbReference type="PANTHER" id="PTHR10015:SF427">
    <property type="entry name" value="HEAT SHOCK FACTOR PROTEIN"/>
    <property type="match status" value="1"/>
</dbReference>
<protein>
    <recommendedName>
        <fullName evidence="5">HSF-type DNA-binding domain-containing protein</fullName>
    </recommendedName>
</protein>
<dbReference type="GO" id="GO:0003700">
    <property type="term" value="F:DNA-binding transcription factor activity"/>
    <property type="evidence" value="ECO:0007669"/>
    <property type="project" value="InterPro"/>
</dbReference>
<keyword evidence="2" id="KW-0238">DNA-binding</keyword>
<organism evidence="6 7">
    <name type="scientific">Stentor coeruleus</name>
    <dbReference type="NCBI Taxonomy" id="5963"/>
    <lineage>
        <taxon>Eukaryota</taxon>
        <taxon>Sar</taxon>
        <taxon>Alveolata</taxon>
        <taxon>Ciliophora</taxon>
        <taxon>Postciliodesmatophora</taxon>
        <taxon>Heterotrichea</taxon>
        <taxon>Heterotrichida</taxon>
        <taxon>Stentoridae</taxon>
        <taxon>Stentor</taxon>
    </lineage>
</organism>
<dbReference type="InterPro" id="IPR000232">
    <property type="entry name" value="HSF_DNA-bd"/>
</dbReference>
<evidence type="ECO:0000256" key="4">
    <source>
        <dbReference type="RuleBase" id="RU004020"/>
    </source>
</evidence>
<reference evidence="6 7" key="1">
    <citation type="submission" date="2016-11" db="EMBL/GenBank/DDBJ databases">
        <title>The macronuclear genome of Stentor coeruleus: a giant cell with tiny introns.</title>
        <authorList>
            <person name="Slabodnick M."/>
            <person name="Ruby J.G."/>
            <person name="Reiff S.B."/>
            <person name="Swart E.C."/>
            <person name="Gosai S."/>
            <person name="Prabakaran S."/>
            <person name="Witkowska E."/>
            <person name="Larue G.E."/>
            <person name="Fisher S."/>
            <person name="Freeman R.M."/>
            <person name="Gunawardena J."/>
            <person name="Chu W."/>
            <person name="Stover N.A."/>
            <person name="Gregory B.D."/>
            <person name="Nowacki M."/>
            <person name="Derisi J."/>
            <person name="Roy S.W."/>
            <person name="Marshall W.F."/>
            <person name="Sood P."/>
        </authorList>
    </citation>
    <scope>NUCLEOTIDE SEQUENCE [LARGE SCALE GENOMIC DNA]</scope>
    <source>
        <strain evidence="6">WM001</strain>
    </source>
</reference>
<evidence type="ECO:0000256" key="1">
    <source>
        <dbReference type="ARBA" id="ARBA00004123"/>
    </source>
</evidence>
<dbReference type="SUPFAM" id="SSF46785">
    <property type="entry name" value="Winged helix' DNA-binding domain"/>
    <property type="match status" value="1"/>
</dbReference>
<dbReference type="Proteomes" id="UP000187209">
    <property type="component" value="Unassembled WGS sequence"/>
</dbReference>
<evidence type="ECO:0000256" key="3">
    <source>
        <dbReference type="ARBA" id="ARBA00023242"/>
    </source>
</evidence>
<accession>A0A1R2BAH1</accession>
<dbReference type="PRINTS" id="PR00056">
    <property type="entry name" value="HSFDOMAIN"/>
</dbReference>
<dbReference type="Pfam" id="PF00447">
    <property type="entry name" value="HSF_DNA-bind"/>
    <property type="match status" value="1"/>
</dbReference>